<sequence>MRLRRRDAQAIKRAKPMIPGPLPKEQILEHKKKIGLWGITLPSANATVVGKVFLILTKHANGLPGLNDNPETIQKGKVFWSPVKPVHFGLKLSSKSLLGISGLHLE</sequence>
<proteinExistence type="predicted"/>
<dbReference type="Gramene" id="rna31541">
    <property type="protein sequence ID" value="RHN56180.1"/>
    <property type="gene ID" value="gene31541"/>
</dbReference>
<dbReference type="AlphaFoldDB" id="A0A396HS70"/>
<organism evidence="1">
    <name type="scientific">Medicago truncatula</name>
    <name type="common">Barrel medic</name>
    <name type="synonym">Medicago tribuloides</name>
    <dbReference type="NCBI Taxonomy" id="3880"/>
    <lineage>
        <taxon>Eukaryota</taxon>
        <taxon>Viridiplantae</taxon>
        <taxon>Streptophyta</taxon>
        <taxon>Embryophyta</taxon>
        <taxon>Tracheophyta</taxon>
        <taxon>Spermatophyta</taxon>
        <taxon>Magnoliopsida</taxon>
        <taxon>eudicotyledons</taxon>
        <taxon>Gunneridae</taxon>
        <taxon>Pentapetalae</taxon>
        <taxon>rosids</taxon>
        <taxon>fabids</taxon>
        <taxon>Fabales</taxon>
        <taxon>Fabaceae</taxon>
        <taxon>Papilionoideae</taxon>
        <taxon>50 kb inversion clade</taxon>
        <taxon>NPAAA clade</taxon>
        <taxon>Hologalegina</taxon>
        <taxon>IRL clade</taxon>
        <taxon>Trifolieae</taxon>
        <taxon>Medicago</taxon>
    </lineage>
</organism>
<protein>
    <submittedName>
        <fullName evidence="1">Uncharacterized protein</fullName>
    </submittedName>
</protein>
<evidence type="ECO:0000313" key="1">
    <source>
        <dbReference type="EMBL" id="RHN56180.1"/>
    </source>
</evidence>
<accession>A0A396HS70</accession>
<dbReference type="EMBL" id="PSQE01000005">
    <property type="protein sequence ID" value="RHN56180.1"/>
    <property type="molecule type" value="Genomic_DNA"/>
</dbReference>
<name>A0A396HS70_MEDTR</name>
<comment type="caution">
    <text evidence="1">The sequence shown here is derived from an EMBL/GenBank/DDBJ whole genome shotgun (WGS) entry which is preliminary data.</text>
</comment>
<dbReference type="Proteomes" id="UP000265566">
    <property type="component" value="Chromosome 5"/>
</dbReference>
<reference evidence="1" key="1">
    <citation type="journal article" date="2018" name="Nat. Plants">
        <title>Whole-genome landscape of Medicago truncatula symbiotic genes.</title>
        <authorList>
            <person name="Pecrix Y."/>
            <person name="Gamas P."/>
            <person name="Carrere S."/>
        </authorList>
    </citation>
    <scope>NUCLEOTIDE SEQUENCE</scope>
    <source>
        <tissue evidence="1">Leaves</tissue>
    </source>
</reference>
<gene>
    <name evidence="1" type="ORF">MtrunA17_Chr5g0426671</name>
</gene>